<gene>
    <name evidence="2" type="ORF">EYF80_046727</name>
</gene>
<accession>A0A4Z2FQL6</accession>
<dbReference type="EMBL" id="SRLO01000991">
    <property type="protein sequence ID" value="TNN43093.1"/>
    <property type="molecule type" value="Genomic_DNA"/>
</dbReference>
<feature type="region of interest" description="Disordered" evidence="1">
    <location>
        <begin position="34"/>
        <end position="74"/>
    </location>
</feature>
<proteinExistence type="predicted"/>
<name>A0A4Z2FQL6_9TELE</name>
<comment type="caution">
    <text evidence="2">The sequence shown here is derived from an EMBL/GenBank/DDBJ whole genome shotgun (WGS) entry which is preliminary data.</text>
</comment>
<evidence type="ECO:0000313" key="2">
    <source>
        <dbReference type="EMBL" id="TNN43093.1"/>
    </source>
</evidence>
<sequence>MSSRSGRGGAGRHGARSAVIFSFTAHVKYLSLKPNDGGRVSANDSVDRSCGGEAADTGPFKGSCQLPTSHNAKT</sequence>
<organism evidence="2 3">
    <name type="scientific">Liparis tanakae</name>
    <name type="common">Tanaka's snailfish</name>
    <dbReference type="NCBI Taxonomy" id="230148"/>
    <lineage>
        <taxon>Eukaryota</taxon>
        <taxon>Metazoa</taxon>
        <taxon>Chordata</taxon>
        <taxon>Craniata</taxon>
        <taxon>Vertebrata</taxon>
        <taxon>Euteleostomi</taxon>
        <taxon>Actinopterygii</taxon>
        <taxon>Neopterygii</taxon>
        <taxon>Teleostei</taxon>
        <taxon>Neoteleostei</taxon>
        <taxon>Acanthomorphata</taxon>
        <taxon>Eupercaria</taxon>
        <taxon>Perciformes</taxon>
        <taxon>Cottioidei</taxon>
        <taxon>Cottales</taxon>
        <taxon>Liparidae</taxon>
        <taxon>Liparis</taxon>
    </lineage>
</organism>
<feature type="compositionally biased region" description="Polar residues" evidence="1">
    <location>
        <begin position="65"/>
        <end position="74"/>
    </location>
</feature>
<reference evidence="2 3" key="1">
    <citation type="submission" date="2019-03" db="EMBL/GenBank/DDBJ databases">
        <title>First draft genome of Liparis tanakae, snailfish: a comprehensive survey of snailfish specific genes.</title>
        <authorList>
            <person name="Kim W."/>
            <person name="Song I."/>
            <person name="Jeong J.-H."/>
            <person name="Kim D."/>
            <person name="Kim S."/>
            <person name="Ryu S."/>
            <person name="Song J.Y."/>
            <person name="Lee S.K."/>
        </authorList>
    </citation>
    <scope>NUCLEOTIDE SEQUENCE [LARGE SCALE GENOMIC DNA]</scope>
    <source>
        <tissue evidence="2">Muscle</tissue>
    </source>
</reference>
<evidence type="ECO:0000313" key="3">
    <source>
        <dbReference type="Proteomes" id="UP000314294"/>
    </source>
</evidence>
<protein>
    <submittedName>
        <fullName evidence="2">Uncharacterized protein</fullName>
    </submittedName>
</protein>
<evidence type="ECO:0000256" key="1">
    <source>
        <dbReference type="SAM" id="MobiDB-lite"/>
    </source>
</evidence>
<dbReference type="Proteomes" id="UP000314294">
    <property type="component" value="Unassembled WGS sequence"/>
</dbReference>
<keyword evidence="3" id="KW-1185">Reference proteome</keyword>
<dbReference type="AlphaFoldDB" id="A0A4Z2FQL6"/>